<keyword evidence="1" id="KW-0472">Membrane</keyword>
<dbReference type="InterPro" id="IPR008523">
    <property type="entry name" value="DUF805"/>
</dbReference>
<accession>A0ABX0N8K5</accession>
<dbReference type="RefSeq" id="WP_167240368.1">
    <property type="nucleotide sequence ID" value="NZ_WHJF01000139.1"/>
</dbReference>
<feature type="transmembrane region" description="Helical" evidence="1">
    <location>
        <begin position="95"/>
        <end position="116"/>
    </location>
</feature>
<dbReference type="Pfam" id="PF05656">
    <property type="entry name" value="DUF805"/>
    <property type="match status" value="1"/>
</dbReference>
<comment type="caution">
    <text evidence="2">The sequence shown here is derived from an EMBL/GenBank/DDBJ whole genome shotgun (WGS) entry which is preliminary data.</text>
</comment>
<dbReference type="PANTHER" id="PTHR34980:SF3">
    <property type="entry name" value="BLR8105 PROTEIN"/>
    <property type="match status" value="1"/>
</dbReference>
<feature type="transmembrane region" description="Helical" evidence="1">
    <location>
        <begin position="38"/>
        <end position="60"/>
    </location>
</feature>
<keyword evidence="1" id="KW-0812">Transmembrane</keyword>
<evidence type="ECO:0000313" key="3">
    <source>
        <dbReference type="Proteomes" id="UP000610594"/>
    </source>
</evidence>
<dbReference type="PANTHER" id="PTHR34980">
    <property type="entry name" value="INNER MEMBRANE PROTEIN-RELATED-RELATED"/>
    <property type="match status" value="1"/>
</dbReference>
<organism evidence="2 3">
    <name type="scientific">Massilia genomosp. 1</name>
    <dbReference type="NCBI Taxonomy" id="2609280"/>
    <lineage>
        <taxon>Bacteria</taxon>
        <taxon>Pseudomonadati</taxon>
        <taxon>Pseudomonadota</taxon>
        <taxon>Betaproteobacteria</taxon>
        <taxon>Burkholderiales</taxon>
        <taxon>Oxalobacteraceae</taxon>
        <taxon>Telluria group</taxon>
        <taxon>Massilia</taxon>
    </lineage>
</organism>
<proteinExistence type="predicted"/>
<keyword evidence="3" id="KW-1185">Reference proteome</keyword>
<name>A0ABX0N8K5_9BURK</name>
<feature type="transmembrane region" description="Helical" evidence="1">
    <location>
        <begin position="66"/>
        <end position="83"/>
    </location>
</feature>
<reference evidence="2 3" key="1">
    <citation type="submission" date="2019-10" db="EMBL/GenBank/DDBJ databases">
        <title>Taxonomy of Antarctic Massilia spp.: description of Massilia rubra sp. nov., Massilia aquatica sp. nov., Massilia mucilaginosa sp. nov., Massilia frigida sp. nov. isolated from streams, lakes and regoliths.</title>
        <authorList>
            <person name="Holochova P."/>
            <person name="Sedlacek I."/>
            <person name="Kralova S."/>
            <person name="Maslanova I."/>
            <person name="Busse H.-J."/>
            <person name="Stankova E."/>
            <person name="Vrbovska V."/>
            <person name="Kovarovic V."/>
            <person name="Bartak M."/>
            <person name="Svec P."/>
            <person name="Pantucek R."/>
        </authorList>
    </citation>
    <scope>NUCLEOTIDE SEQUENCE [LARGE SCALE GENOMIC DNA]</scope>
    <source>
        <strain evidence="2 3">CCM 8694</strain>
    </source>
</reference>
<dbReference type="Proteomes" id="UP000610594">
    <property type="component" value="Unassembled WGS sequence"/>
</dbReference>
<dbReference type="EMBL" id="WHJF01000139">
    <property type="protein sequence ID" value="NHZ66489.1"/>
    <property type="molecule type" value="Genomic_DNA"/>
</dbReference>
<protein>
    <submittedName>
        <fullName evidence="2">DUF805 domain-containing protein</fullName>
    </submittedName>
</protein>
<evidence type="ECO:0000256" key="1">
    <source>
        <dbReference type="SAM" id="Phobius"/>
    </source>
</evidence>
<gene>
    <name evidence="2" type="ORF">F1735_30070</name>
</gene>
<feature type="transmembrane region" description="Helical" evidence="1">
    <location>
        <begin position="136"/>
        <end position="156"/>
    </location>
</feature>
<evidence type="ECO:0000313" key="2">
    <source>
        <dbReference type="EMBL" id="NHZ66489.1"/>
    </source>
</evidence>
<keyword evidence="1" id="KW-1133">Transmembrane helix</keyword>
<sequence length="192" mass="20662">MDNPYTAPQNPIDAPATEAVTYQPAMLGMRGRIGRMRYLVYGTVVPMLALLAALGLFMLLPSDWPIGYLFIMATPLSVAMLVAQRRLYDLGRAAGWSTLLLVPVLNIGLAIYLLFVPGDAGLNRFGPAPQANPKEVVLSAYALMIAYALCAVIGMSTHEQLEATIKAALERAGYVVDEVPALDQLPALDDAE</sequence>